<dbReference type="AlphaFoldDB" id="A0A916U9D1"/>
<sequence>MRRILLLDDEQNILNALQRSLRQVAKKLELEIELFTAPHAAIQRLGEAEFDFVISDYHMPAMDGVDFLRVAKEIQPDMVRLMLSASADFNTIMGAVNDAEVFKYIIKPWATPELETVVHAAIARHDELAEERKLANDQRTIRDALTPEEMEAKKLEALEPGITKVNWGPGGSIMLDDFDK</sequence>
<dbReference type="SMART" id="SM00448">
    <property type="entry name" value="REC"/>
    <property type="match status" value="1"/>
</dbReference>
<dbReference type="GO" id="GO:0000160">
    <property type="term" value="P:phosphorelay signal transduction system"/>
    <property type="evidence" value="ECO:0007669"/>
    <property type="project" value="InterPro"/>
</dbReference>
<dbReference type="PANTHER" id="PTHR44591">
    <property type="entry name" value="STRESS RESPONSE REGULATOR PROTEIN 1"/>
    <property type="match status" value="1"/>
</dbReference>
<dbReference type="InterPro" id="IPR001789">
    <property type="entry name" value="Sig_transdc_resp-reg_receiver"/>
</dbReference>
<dbReference type="PANTHER" id="PTHR44591:SF19">
    <property type="entry name" value="TWO-COMPONENT RESPONSE REGULATOR-RELATED"/>
    <property type="match status" value="1"/>
</dbReference>
<reference evidence="4" key="1">
    <citation type="journal article" date="2014" name="Int. J. Syst. Evol. Microbiol.">
        <title>Complete genome sequence of Corynebacterium casei LMG S-19264T (=DSM 44701T), isolated from a smear-ripened cheese.</title>
        <authorList>
            <consortium name="US DOE Joint Genome Institute (JGI-PGF)"/>
            <person name="Walter F."/>
            <person name="Albersmeier A."/>
            <person name="Kalinowski J."/>
            <person name="Ruckert C."/>
        </authorList>
    </citation>
    <scope>NUCLEOTIDE SEQUENCE</scope>
    <source>
        <strain evidence="4">CGMCC 1.10998</strain>
    </source>
</reference>
<dbReference type="PROSITE" id="PS50110">
    <property type="entry name" value="RESPONSE_REGULATORY"/>
    <property type="match status" value="1"/>
</dbReference>
<dbReference type="Pfam" id="PF00072">
    <property type="entry name" value="Response_reg"/>
    <property type="match status" value="1"/>
</dbReference>
<evidence type="ECO:0000259" key="3">
    <source>
        <dbReference type="PROSITE" id="PS50110"/>
    </source>
</evidence>
<reference evidence="4" key="2">
    <citation type="submission" date="2020-09" db="EMBL/GenBank/DDBJ databases">
        <authorList>
            <person name="Sun Q."/>
            <person name="Zhou Y."/>
        </authorList>
    </citation>
    <scope>NUCLEOTIDE SEQUENCE</scope>
    <source>
        <strain evidence="4">CGMCC 1.10998</strain>
    </source>
</reference>
<proteinExistence type="predicted"/>
<keyword evidence="1 2" id="KW-0597">Phosphoprotein</keyword>
<organism evidence="4 5">
    <name type="scientific">Undibacterium terreum</name>
    <dbReference type="NCBI Taxonomy" id="1224302"/>
    <lineage>
        <taxon>Bacteria</taxon>
        <taxon>Pseudomonadati</taxon>
        <taxon>Pseudomonadota</taxon>
        <taxon>Betaproteobacteria</taxon>
        <taxon>Burkholderiales</taxon>
        <taxon>Oxalobacteraceae</taxon>
        <taxon>Undibacterium</taxon>
    </lineage>
</organism>
<protein>
    <recommendedName>
        <fullName evidence="3">Response regulatory domain-containing protein</fullName>
    </recommendedName>
</protein>
<evidence type="ECO:0000313" key="5">
    <source>
        <dbReference type="Proteomes" id="UP000637423"/>
    </source>
</evidence>
<dbReference type="SUPFAM" id="SSF52172">
    <property type="entry name" value="CheY-like"/>
    <property type="match status" value="1"/>
</dbReference>
<dbReference type="Proteomes" id="UP000637423">
    <property type="component" value="Unassembled WGS sequence"/>
</dbReference>
<feature type="domain" description="Response regulatory" evidence="3">
    <location>
        <begin position="3"/>
        <end position="122"/>
    </location>
</feature>
<dbReference type="Gene3D" id="3.40.50.2300">
    <property type="match status" value="1"/>
</dbReference>
<comment type="caution">
    <text evidence="4">The sequence shown here is derived from an EMBL/GenBank/DDBJ whole genome shotgun (WGS) entry which is preliminary data.</text>
</comment>
<feature type="modified residue" description="4-aspartylphosphate" evidence="2">
    <location>
        <position position="56"/>
    </location>
</feature>
<accession>A0A916U9D1</accession>
<evidence type="ECO:0000256" key="1">
    <source>
        <dbReference type="ARBA" id="ARBA00022553"/>
    </source>
</evidence>
<keyword evidence="5" id="KW-1185">Reference proteome</keyword>
<gene>
    <name evidence="4" type="ORF">GCM10011396_10160</name>
</gene>
<dbReference type="EMBL" id="BMED01000001">
    <property type="protein sequence ID" value="GGC65135.1"/>
    <property type="molecule type" value="Genomic_DNA"/>
</dbReference>
<evidence type="ECO:0000313" key="4">
    <source>
        <dbReference type="EMBL" id="GGC65135.1"/>
    </source>
</evidence>
<dbReference type="InterPro" id="IPR050595">
    <property type="entry name" value="Bact_response_regulator"/>
</dbReference>
<evidence type="ECO:0000256" key="2">
    <source>
        <dbReference type="PROSITE-ProRule" id="PRU00169"/>
    </source>
</evidence>
<name>A0A916U9D1_9BURK</name>
<dbReference type="InterPro" id="IPR011006">
    <property type="entry name" value="CheY-like_superfamily"/>
</dbReference>